<feature type="compositionally biased region" description="Basic and acidic residues" evidence="1">
    <location>
        <begin position="404"/>
        <end position="422"/>
    </location>
</feature>
<comment type="caution">
    <text evidence="2">The sequence shown here is derived from an EMBL/GenBank/DDBJ whole genome shotgun (WGS) entry which is preliminary data.</text>
</comment>
<gene>
    <name evidence="2" type="ORF">TRFO_00866</name>
</gene>
<feature type="region of interest" description="Disordered" evidence="1">
    <location>
        <begin position="381"/>
        <end position="452"/>
    </location>
</feature>
<dbReference type="EMBL" id="MLAK01000001">
    <property type="protein sequence ID" value="OHT17608.1"/>
    <property type="molecule type" value="Genomic_DNA"/>
</dbReference>
<dbReference type="GeneID" id="94824467"/>
<dbReference type="RefSeq" id="XP_068370744.1">
    <property type="nucleotide sequence ID" value="XM_068489763.1"/>
</dbReference>
<proteinExistence type="predicted"/>
<organism evidence="2 3">
    <name type="scientific">Tritrichomonas foetus</name>
    <dbReference type="NCBI Taxonomy" id="1144522"/>
    <lineage>
        <taxon>Eukaryota</taxon>
        <taxon>Metamonada</taxon>
        <taxon>Parabasalia</taxon>
        <taxon>Tritrichomonadida</taxon>
        <taxon>Tritrichomonadidae</taxon>
        <taxon>Tritrichomonas</taxon>
    </lineage>
</organism>
<sequence>MSDTEQQTLEAQPTNDDAILDQPDNNAEQDPQIPEADLADPQNDNPEQNDSLEQQNDSYELQNDSIDLQNDSYEQQNDSYEQQNDSIDQITNDSIDQNDIPQGGEEEAYPEEEVETIESLREKQAEAINNLDFTLAQQIQQRIDDLANDNHTQFIEEYSINFGELCAKIARTHFRDRKRINQAYLKKEIAERTKMSEGFQELKKKHIGELQDLENALFSLYKERMTKPYTAHDTLIDRAKLTARRGDFIKAQEYQDQAEESKLEEEQKREELFKEVYKSRMNALLDKQSQEISEYGVQANVSLDKIMKEKANKISEENDKFRRNLAREYKKTCDFVTHSRYDAKHPEQQTIEPRLKPAMLNRLEDAYNDVLVKYGLESPEAGKKPKMIVPNLRPESQMSLRMQSRVESRENERKKKDEELRTSSKMSSRNASRQGSKLNSPKSSPRTTKNTL</sequence>
<accession>A0A1J4L3F4</accession>
<evidence type="ECO:0000313" key="2">
    <source>
        <dbReference type="EMBL" id="OHT17608.1"/>
    </source>
</evidence>
<feature type="compositionally biased region" description="Polar residues" evidence="1">
    <location>
        <begin position="42"/>
        <end position="81"/>
    </location>
</feature>
<evidence type="ECO:0000256" key="1">
    <source>
        <dbReference type="SAM" id="MobiDB-lite"/>
    </source>
</evidence>
<dbReference type="OrthoDB" id="10577843at2759"/>
<feature type="region of interest" description="Disordered" evidence="1">
    <location>
        <begin position="1"/>
        <end position="81"/>
    </location>
</feature>
<dbReference type="AlphaFoldDB" id="A0A1J4L3F4"/>
<dbReference type="VEuPathDB" id="TrichDB:TRFO_00866"/>
<protein>
    <submittedName>
        <fullName evidence="2">Uncharacterized protein</fullName>
    </submittedName>
</protein>
<dbReference type="Proteomes" id="UP000179807">
    <property type="component" value="Unassembled WGS sequence"/>
</dbReference>
<feature type="compositionally biased region" description="Polar residues" evidence="1">
    <location>
        <begin position="423"/>
        <end position="452"/>
    </location>
</feature>
<keyword evidence="3" id="KW-1185">Reference proteome</keyword>
<evidence type="ECO:0000313" key="3">
    <source>
        <dbReference type="Proteomes" id="UP000179807"/>
    </source>
</evidence>
<reference evidence="2" key="1">
    <citation type="submission" date="2016-10" db="EMBL/GenBank/DDBJ databases">
        <authorList>
            <person name="Benchimol M."/>
            <person name="Almeida L.G."/>
            <person name="Vasconcelos A.T."/>
            <person name="Perreira-Neves A."/>
            <person name="Rosa I.A."/>
            <person name="Tasca T."/>
            <person name="Bogo M.R."/>
            <person name="de Souza W."/>
        </authorList>
    </citation>
    <scope>NUCLEOTIDE SEQUENCE [LARGE SCALE GENOMIC DNA]</scope>
    <source>
        <strain evidence="2">K</strain>
    </source>
</reference>
<name>A0A1J4L3F4_9EUKA</name>
<feature type="compositionally biased region" description="Polar residues" evidence="1">
    <location>
        <begin position="1"/>
        <end position="15"/>
    </location>
</feature>